<comment type="caution">
    <text evidence="1">The sequence shown here is derived from an EMBL/GenBank/DDBJ whole genome shotgun (WGS) entry which is preliminary data.</text>
</comment>
<protein>
    <recommendedName>
        <fullName evidence="3">DUF4304 domain-containing protein</fullName>
    </recommendedName>
</protein>
<proteinExistence type="predicted"/>
<evidence type="ECO:0008006" key="3">
    <source>
        <dbReference type="Google" id="ProtNLM"/>
    </source>
</evidence>
<organism evidence="1 2">
    <name type="scientific">Paenibacillus puldeungensis</name>
    <dbReference type="NCBI Taxonomy" id="696536"/>
    <lineage>
        <taxon>Bacteria</taxon>
        <taxon>Bacillati</taxon>
        <taxon>Bacillota</taxon>
        <taxon>Bacilli</taxon>
        <taxon>Bacillales</taxon>
        <taxon>Paenibacillaceae</taxon>
        <taxon>Paenibacillus</taxon>
    </lineage>
</organism>
<evidence type="ECO:0000313" key="1">
    <source>
        <dbReference type="EMBL" id="MFD1176647.1"/>
    </source>
</evidence>
<evidence type="ECO:0000313" key="2">
    <source>
        <dbReference type="Proteomes" id="UP001597262"/>
    </source>
</evidence>
<keyword evidence="2" id="KW-1185">Reference proteome</keyword>
<sequence>MDKVVEKKYANQVKSELLKNLKPYGFKRTKPTFYTRLKEDRIEFIHIHKFSFGPSFRVHIGARFYCDSFEAVALNGIDSDGFRRKYNLSYGSPEESVVKCVEEIMKFIRCEGFRWFEDWMDPIELLDDEDSPIIRFKNEYLKFQAGEYDIEKVTLSRMLLGIKD</sequence>
<dbReference type="RefSeq" id="WP_379319101.1">
    <property type="nucleotide sequence ID" value="NZ_JBHTLM010000006.1"/>
</dbReference>
<reference evidence="2" key="1">
    <citation type="journal article" date="2019" name="Int. J. Syst. Evol. Microbiol.">
        <title>The Global Catalogue of Microorganisms (GCM) 10K type strain sequencing project: providing services to taxonomists for standard genome sequencing and annotation.</title>
        <authorList>
            <consortium name="The Broad Institute Genomics Platform"/>
            <consortium name="The Broad Institute Genome Sequencing Center for Infectious Disease"/>
            <person name="Wu L."/>
            <person name="Ma J."/>
        </authorList>
    </citation>
    <scope>NUCLEOTIDE SEQUENCE [LARGE SCALE GENOMIC DNA]</scope>
    <source>
        <strain evidence="2">CCUG 59189</strain>
    </source>
</reference>
<name>A0ABW3RVX2_9BACL</name>
<dbReference type="EMBL" id="JBHTLM010000006">
    <property type="protein sequence ID" value="MFD1176647.1"/>
    <property type="molecule type" value="Genomic_DNA"/>
</dbReference>
<dbReference type="Proteomes" id="UP001597262">
    <property type="component" value="Unassembled WGS sequence"/>
</dbReference>
<gene>
    <name evidence="1" type="ORF">ACFQ3W_10085</name>
</gene>
<accession>A0ABW3RVX2</accession>